<keyword evidence="3" id="KW-1185">Reference proteome</keyword>
<keyword evidence="1" id="KW-1133">Transmembrane helix</keyword>
<gene>
    <name evidence="2" type="ORF">CAMP_LOCUS7253</name>
</gene>
<dbReference type="OrthoDB" id="5855515at2759"/>
<sequence length="133" mass="15652">MLFDFVFSQSYNNVYCRRPWYFDNPRPAPIPCPVPSFFSYYECCGEFRENCCWKLRSEPIYIVVICSIILLLICCCCCIGFAIFSLKKSKKQKQGNEVAISKDEQVQTVSNGVDDRRRSYVAARDREIDYRMF</sequence>
<dbReference type="PANTHER" id="PTHR34149">
    <property type="entry name" value="PROTEIN CBG11905-RELATED"/>
    <property type="match status" value="1"/>
</dbReference>
<organism evidence="2 3">
    <name type="scientific">Caenorhabditis angaria</name>
    <dbReference type="NCBI Taxonomy" id="860376"/>
    <lineage>
        <taxon>Eukaryota</taxon>
        <taxon>Metazoa</taxon>
        <taxon>Ecdysozoa</taxon>
        <taxon>Nematoda</taxon>
        <taxon>Chromadorea</taxon>
        <taxon>Rhabditida</taxon>
        <taxon>Rhabditina</taxon>
        <taxon>Rhabditomorpha</taxon>
        <taxon>Rhabditoidea</taxon>
        <taxon>Rhabditidae</taxon>
        <taxon>Peloderinae</taxon>
        <taxon>Caenorhabditis</taxon>
    </lineage>
</organism>
<feature type="transmembrane region" description="Helical" evidence="1">
    <location>
        <begin position="60"/>
        <end position="84"/>
    </location>
</feature>
<evidence type="ECO:0000256" key="1">
    <source>
        <dbReference type="SAM" id="Phobius"/>
    </source>
</evidence>
<dbReference type="EMBL" id="CANHGI010000003">
    <property type="protein sequence ID" value="CAI5444616.1"/>
    <property type="molecule type" value="Genomic_DNA"/>
</dbReference>
<reference evidence="2" key="1">
    <citation type="submission" date="2022-11" db="EMBL/GenBank/DDBJ databases">
        <authorList>
            <person name="Kikuchi T."/>
        </authorList>
    </citation>
    <scope>NUCLEOTIDE SEQUENCE</scope>
    <source>
        <strain evidence="2">PS1010</strain>
    </source>
</reference>
<keyword evidence="1" id="KW-0812">Transmembrane</keyword>
<evidence type="ECO:0000313" key="3">
    <source>
        <dbReference type="Proteomes" id="UP001152747"/>
    </source>
</evidence>
<dbReference type="PANTHER" id="PTHR34149:SF9">
    <property type="entry name" value="PROTEIN CBG09996"/>
    <property type="match status" value="1"/>
</dbReference>
<accession>A0A9P1IGC4</accession>
<dbReference type="Pfam" id="PF10853">
    <property type="entry name" value="DUF2650"/>
    <property type="match status" value="1"/>
</dbReference>
<dbReference type="AlphaFoldDB" id="A0A9P1IGC4"/>
<dbReference type="InterPro" id="IPR022559">
    <property type="entry name" value="SUP-1-like"/>
</dbReference>
<keyword evidence="1" id="KW-0472">Membrane</keyword>
<protein>
    <submittedName>
        <fullName evidence="2">Uncharacterized protein</fullName>
    </submittedName>
</protein>
<comment type="caution">
    <text evidence="2">The sequence shown here is derived from an EMBL/GenBank/DDBJ whole genome shotgun (WGS) entry which is preliminary data.</text>
</comment>
<evidence type="ECO:0000313" key="2">
    <source>
        <dbReference type="EMBL" id="CAI5444616.1"/>
    </source>
</evidence>
<dbReference type="Proteomes" id="UP001152747">
    <property type="component" value="Unassembled WGS sequence"/>
</dbReference>
<name>A0A9P1IGC4_9PELO</name>
<proteinExistence type="predicted"/>